<sequence length="378" mass="42574">MFKDRGIASLLPSGFIAGLSFAIVALASITVQAQAPGAKPQGRVWPAPPERLAGWDWLQLDSGEWIKGEIIGLYDKTLTFDSDHFKEQTLDWDSDVNRLLSARSMSVRLNTGETVYGPVVIDETHLIFSSPVAAQYPRANIVAMTVKGERELDLWRTELGLSGTLKGGNVDEKGYSADVDIARRTAMSRFSMNYRGSFDEISGVQTAESHRAGGRYDRFIGTSLYWTPIYTEYFRDRFQNIDLRATYGVFIGYYLADRPHLSWSVSGGPGYQYQEFTTAPEGQDLTQSTAAVLAESRLEWDVTDDITYELTYQPQFTNKETGRYKHYLETSLELDVTDKLSVNFIYSWDRTAEPQVDEEGVLPEKDDYSLSVGVSWNQ</sequence>
<reference evidence="1" key="1">
    <citation type="submission" date="2022-05" db="EMBL/GenBank/DDBJ databases">
        <authorList>
            <person name="Sun H.-N."/>
        </authorList>
    </citation>
    <scope>NUCLEOTIDE SEQUENCE</scope>
    <source>
        <strain evidence="1">HB14</strain>
    </source>
</reference>
<accession>A0A9X2I127</accession>
<gene>
    <name evidence="1" type="ORF">M6D89_03620</name>
</gene>
<name>A0A9X2I127_9GAMM</name>
<dbReference type="Pfam" id="PF04338">
    <property type="entry name" value="DUF481"/>
    <property type="match status" value="1"/>
</dbReference>
<reference evidence="1" key="2">
    <citation type="submission" date="2023-01" db="EMBL/GenBank/DDBJ databases">
        <title>Gilvimarinus xylanilyticus HB14 isolated from Caulerpa lentillifera aquaculture base in Hainan, China.</title>
        <authorList>
            <person name="Zhang Y.-J."/>
        </authorList>
    </citation>
    <scope>NUCLEOTIDE SEQUENCE</scope>
    <source>
        <strain evidence="1">HB14</strain>
    </source>
</reference>
<dbReference type="EMBL" id="JAMFTH010000001">
    <property type="protein sequence ID" value="MCP8898385.1"/>
    <property type="molecule type" value="Genomic_DNA"/>
</dbReference>
<evidence type="ECO:0000313" key="1">
    <source>
        <dbReference type="EMBL" id="MCP8898385.1"/>
    </source>
</evidence>
<keyword evidence="2" id="KW-1185">Reference proteome</keyword>
<dbReference type="AlphaFoldDB" id="A0A9X2I127"/>
<proteinExistence type="predicted"/>
<organism evidence="1 2">
    <name type="scientific">Gilvimarinus xylanilyticus</name>
    <dbReference type="NCBI Taxonomy" id="2944139"/>
    <lineage>
        <taxon>Bacteria</taxon>
        <taxon>Pseudomonadati</taxon>
        <taxon>Pseudomonadota</taxon>
        <taxon>Gammaproteobacteria</taxon>
        <taxon>Cellvibrionales</taxon>
        <taxon>Cellvibrionaceae</taxon>
        <taxon>Gilvimarinus</taxon>
    </lineage>
</organism>
<dbReference type="InterPro" id="IPR007433">
    <property type="entry name" value="DUF481"/>
</dbReference>
<dbReference type="RefSeq" id="WP_253966664.1">
    <property type="nucleotide sequence ID" value="NZ_JAMFTH010000001.1"/>
</dbReference>
<comment type="caution">
    <text evidence="1">The sequence shown here is derived from an EMBL/GenBank/DDBJ whole genome shotgun (WGS) entry which is preliminary data.</text>
</comment>
<dbReference type="Proteomes" id="UP001139319">
    <property type="component" value="Unassembled WGS sequence"/>
</dbReference>
<evidence type="ECO:0000313" key="2">
    <source>
        <dbReference type="Proteomes" id="UP001139319"/>
    </source>
</evidence>
<protein>
    <submittedName>
        <fullName evidence="1">DUF481 domain-containing protein</fullName>
    </submittedName>
</protein>